<dbReference type="EMBL" id="CAKXZS010000024">
    <property type="protein sequence ID" value="CAH2402785.1"/>
    <property type="molecule type" value="Genomic_DNA"/>
</dbReference>
<dbReference type="RefSeq" id="WP_254026293.1">
    <property type="nucleotide sequence ID" value="NZ_CAKXZS010000024.1"/>
</dbReference>
<reference evidence="1" key="1">
    <citation type="submission" date="2022-03" db="EMBL/GenBank/DDBJ databases">
        <authorList>
            <person name="Brunel B."/>
        </authorList>
    </citation>
    <scope>NUCLEOTIDE SEQUENCE</scope>
    <source>
        <strain evidence="1">STM4922sample</strain>
    </source>
</reference>
<evidence type="ECO:0000313" key="1">
    <source>
        <dbReference type="EMBL" id="CAH2402785.1"/>
    </source>
</evidence>
<protein>
    <submittedName>
        <fullName evidence="1">Uncharacterized protein</fullName>
    </submittedName>
</protein>
<sequence length="47" mass="5225">MKRSRSEHGKPDGIHLMIGRRPVVAFGNSTGDRQMLEYTEAGDGPRL</sequence>
<comment type="caution">
    <text evidence="1">The sequence shown here is derived from an EMBL/GenBank/DDBJ whole genome shotgun (WGS) entry which is preliminary data.</text>
</comment>
<evidence type="ECO:0000313" key="2">
    <source>
        <dbReference type="Proteomes" id="UP001152604"/>
    </source>
</evidence>
<dbReference type="Gene3D" id="3.40.50.1000">
    <property type="entry name" value="HAD superfamily/HAD-like"/>
    <property type="match status" value="1"/>
</dbReference>
<keyword evidence="2" id="KW-1185">Reference proteome</keyword>
<proteinExistence type="predicted"/>
<name>A0ABM9E1A6_9HYPH</name>
<dbReference type="Proteomes" id="UP001152604">
    <property type="component" value="Unassembled WGS sequence"/>
</dbReference>
<gene>
    <name evidence="1" type="ORF">MES4922_300053</name>
</gene>
<organism evidence="1 2">
    <name type="scientific">Mesorhizobium ventifaucium</name>
    <dbReference type="NCBI Taxonomy" id="666020"/>
    <lineage>
        <taxon>Bacteria</taxon>
        <taxon>Pseudomonadati</taxon>
        <taxon>Pseudomonadota</taxon>
        <taxon>Alphaproteobacteria</taxon>
        <taxon>Hyphomicrobiales</taxon>
        <taxon>Phyllobacteriaceae</taxon>
        <taxon>Mesorhizobium</taxon>
    </lineage>
</organism>
<dbReference type="InterPro" id="IPR023214">
    <property type="entry name" value="HAD_sf"/>
</dbReference>
<accession>A0ABM9E1A6</accession>